<dbReference type="PANTHER" id="PTHR37451:SF1">
    <property type="entry name" value="MARVEL DOMAIN-CONTAINING PROTEIN"/>
    <property type="match status" value="1"/>
</dbReference>
<evidence type="ECO:0000259" key="7">
    <source>
        <dbReference type="PROSITE" id="PS51225"/>
    </source>
</evidence>
<gene>
    <name evidence="8" type="ORF">H4R34_001463</name>
</gene>
<feature type="compositionally biased region" description="Polar residues" evidence="5">
    <location>
        <begin position="171"/>
        <end position="194"/>
    </location>
</feature>
<comment type="subcellular location">
    <subcellularLocation>
        <location evidence="1">Membrane</location>
        <topology evidence="1">Multi-pass membrane protein</topology>
    </subcellularLocation>
</comment>
<evidence type="ECO:0000256" key="2">
    <source>
        <dbReference type="ARBA" id="ARBA00022692"/>
    </source>
</evidence>
<dbReference type="Pfam" id="PF01284">
    <property type="entry name" value="MARVEL"/>
    <property type="match status" value="1"/>
</dbReference>
<dbReference type="GO" id="GO:0016020">
    <property type="term" value="C:membrane"/>
    <property type="evidence" value="ECO:0007669"/>
    <property type="project" value="UniProtKB-SubCell"/>
</dbReference>
<feature type="compositionally biased region" description="Pro residues" evidence="5">
    <location>
        <begin position="195"/>
        <end position="208"/>
    </location>
</feature>
<accession>A0A9W8B643</accession>
<evidence type="ECO:0000313" key="9">
    <source>
        <dbReference type="Proteomes" id="UP001151582"/>
    </source>
</evidence>
<keyword evidence="4 6" id="KW-0472">Membrane</keyword>
<dbReference type="Proteomes" id="UP001151582">
    <property type="component" value="Unassembled WGS sequence"/>
</dbReference>
<dbReference type="EMBL" id="JANBQB010000069">
    <property type="protein sequence ID" value="KAJ1983114.1"/>
    <property type="molecule type" value="Genomic_DNA"/>
</dbReference>
<feature type="transmembrane region" description="Helical" evidence="6">
    <location>
        <begin position="120"/>
        <end position="141"/>
    </location>
</feature>
<keyword evidence="2 6" id="KW-0812">Transmembrane</keyword>
<evidence type="ECO:0000256" key="4">
    <source>
        <dbReference type="ARBA" id="ARBA00023136"/>
    </source>
</evidence>
<evidence type="ECO:0000313" key="8">
    <source>
        <dbReference type="EMBL" id="KAJ1983114.1"/>
    </source>
</evidence>
<feature type="region of interest" description="Disordered" evidence="5">
    <location>
        <begin position="169"/>
        <end position="208"/>
    </location>
</feature>
<dbReference type="PANTHER" id="PTHR37451">
    <property type="entry name" value="MARVEL DOMAIN"/>
    <property type="match status" value="1"/>
</dbReference>
<organism evidence="8 9">
    <name type="scientific">Dimargaris verticillata</name>
    <dbReference type="NCBI Taxonomy" id="2761393"/>
    <lineage>
        <taxon>Eukaryota</taxon>
        <taxon>Fungi</taxon>
        <taxon>Fungi incertae sedis</taxon>
        <taxon>Zoopagomycota</taxon>
        <taxon>Kickxellomycotina</taxon>
        <taxon>Dimargaritomycetes</taxon>
        <taxon>Dimargaritales</taxon>
        <taxon>Dimargaritaceae</taxon>
        <taxon>Dimargaris</taxon>
    </lineage>
</organism>
<dbReference type="AlphaFoldDB" id="A0A9W8B643"/>
<reference evidence="8" key="1">
    <citation type="submission" date="2022-07" db="EMBL/GenBank/DDBJ databases">
        <title>Phylogenomic reconstructions and comparative analyses of Kickxellomycotina fungi.</title>
        <authorList>
            <person name="Reynolds N.K."/>
            <person name="Stajich J.E."/>
            <person name="Barry K."/>
            <person name="Grigoriev I.V."/>
            <person name="Crous P."/>
            <person name="Smith M.E."/>
        </authorList>
    </citation>
    <scope>NUCLEOTIDE SEQUENCE</scope>
    <source>
        <strain evidence="8">RSA 567</strain>
    </source>
</reference>
<dbReference type="OrthoDB" id="2117453at2759"/>
<dbReference type="PROSITE" id="PS51225">
    <property type="entry name" value="MARVEL"/>
    <property type="match status" value="1"/>
</dbReference>
<name>A0A9W8B643_9FUNG</name>
<evidence type="ECO:0000256" key="5">
    <source>
        <dbReference type="SAM" id="MobiDB-lite"/>
    </source>
</evidence>
<keyword evidence="9" id="KW-1185">Reference proteome</keyword>
<evidence type="ECO:0000256" key="6">
    <source>
        <dbReference type="SAM" id="Phobius"/>
    </source>
</evidence>
<feature type="transmembrane region" description="Helical" evidence="6">
    <location>
        <begin position="47"/>
        <end position="69"/>
    </location>
</feature>
<evidence type="ECO:0000256" key="1">
    <source>
        <dbReference type="ARBA" id="ARBA00004141"/>
    </source>
</evidence>
<feature type="transmembrane region" description="Helical" evidence="6">
    <location>
        <begin position="90"/>
        <end position="108"/>
    </location>
</feature>
<proteinExistence type="predicted"/>
<comment type="caution">
    <text evidence="8">The sequence shown here is derived from an EMBL/GenBank/DDBJ whole genome shotgun (WGS) entry which is preliminary data.</text>
</comment>
<sequence length="208" mass="22448">MALTSFNFFDRIRLVALSLGWAFAFLVMCFAARVADWAGEYTPSAYGFIVFNAVFSLLLTSVLLAAPWLHGRTGAAFFRWCVEPLAEAGVTGVLTVFWFSGFIAVAVARPRSCPTAVCGVARAAIAFAFFSILPYGILFGIRLRDVIYRYRHPNDFSSNDKFGPHAAIHHQPSTPFAGQAGTASPSTVESQPSLPSGPPAAPNPAYHP</sequence>
<evidence type="ECO:0000256" key="3">
    <source>
        <dbReference type="ARBA" id="ARBA00022989"/>
    </source>
</evidence>
<protein>
    <recommendedName>
        <fullName evidence="7">MARVEL domain-containing protein</fullName>
    </recommendedName>
</protein>
<feature type="domain" description="MARVEL" evidence="7">
    <location>
        <begin position="8"/>
        <end position="147"/>
    </location>
</feature>
<keyword evidence="3 6" id="KW-1133">Transmembrane helix</keyword>
<dbReference type="InterPro" id="IPR008253">
    <property type="entry name" value="Marvel"/>
</dbReference>